<keyword evidence="3" id="KW-0547">Nucleotide-binding</keyword>
<dbReference type="SMART" id="SM00382">
    <property type="entry name" value="AAA"/>
    <property type="match status" value="1"/>
</dbReference>
<dbReference type="SUPFAM" id="SSF52540">
    <property type="entry name" value="P-loop containing nucleoside triphosphate hydrolases"/>
    <property type="match status" value="1"/>
</dbReference>
<keyword evidence="2" id="KW-0813">Transport</keyword>
<dbReference type="Proteomes" id="UP000031561">
    <property type="component" value="Unassembled WGS sequence"/>
</dbReference>
<dbReference type="InterPro" id="IPR003439">
    <property type="entry name" value="ABC_transporter-like_ATP-bd"/>
</dbReference>
<keyword evidence="7" id="KW-1185">Reference proteome</keyword>
<dbReference type="InterPro" id="IPR003593">
    <property type="entry name" value="AAA+_ATPase"/>
</dbReference>
<evidence type="ECO:0000256" key="1">
    <source>
        <dbReference type="ARBA" id="ARBA00005417"/>
    </source>
</evidence>
<dbReference type="GO" id="GO:0005524">
    <property type="term" value="F:ATP binding"/>
    <property type="evidence" value="ECO:0007669"/>
    <property type="project" value="UniProtKB-KW"/>
</dbReference>
<gene>
    <name evidence="6" type="ORF">QQ91_0010335</name>
</gene>
<name>A0ABD4T3S4_9CYAN</name>
<reference evidence="6 7" key="1">
    <citation type="journal article" date="2015" name="Genome Announc.">
        <title>Draft Genome Sequence of Filamentous Marine Cyanobacterium Lyngbya confervoides Strain BDU141951.</title>
        <authorList>
            <person name="Chandrababunaidu M.M."/>
            <person name="Sen D."/>
            <person name="Tripathy S."/>
        </authorList>
    </citation>
    <scope>NUCLEOTIDE SEQUENCE [LARGE SCALE GENOMIC DNA]</scope>
    <source>
        <strain evidence="6 7">BDU141951</strain>
    </source>
</reference>
<evidence type="ECO:0000256" key="2">
    <source>
        <dbReference type="ARBA" id="ARBA00022448"/>
    </source>
</evidence>
<proteinExistence type="inferred from homology"/>
<dbReference type="PROSITE" id="PS50893">
    <property type="entry name" value="ABC_TRANSPORTER_2"/>
    <property type="match status" value="1"/>
</dbReference>
<evidence type="ECO:0000259" key="5">
    <source>
        <dbReference type="PROSITE" id="PS50893"/>
    </source>
</evidence>
<organism evidence="6 7">
    <name type="scientific">Lyngbya confervoides BDU141951</name>
    <dbReference type="NCBI Taxonomy" id="1574623"/>
    <lineage>
        <taxon>Bacteria</taxon>
        <taxon>Bacillati</taxon>
        <taxon>Cyanobacteriota</taxon>
        <taxon>Cyanophyceae</taxon>
        <taxon>Oscillatoriophycideae</taxon>
        <taxon>Oscillatoriales</taxon>
        <taxon>Microcoleaceae</taxon>
        <taxon>Lyngbya</taxon>
    </lineage>
</organism>
<keyword evidence="4 6" id="KW-0067">ATP-binding</keyword>
<dbReference type="InterPro" id="IPR050153">
    <property type="entry name" value="Metal_Ion_Import_ABC"/>
</dbReference>
<feature type="domain" description="ABC transporter" evidence="5">
    <location>
        <begin position="6"/>
        <end position="247"/>
    </location>
</feature>
<dbReference type="CDD" id="cd03235">
    <property type="entry name" value="ABC_Metallic_Cations"/>
    <property type="match status" value="1"/>
</dbReference>
<dbReference type="AlphaFoldDB" id="A0ABD4T3S4"/>
<evidence type="ECO:0000256" key="3">
    <source>
        <dbReference type="ARBA" id="ARBA00022741"/>
    </source>
</evidence>
<sequence length="275" mass="30570">MTDPVLRVADLTLVRGGQTVLHRVCFSIQSGSHTAIVGPNGAGKSSLVQAILGILPRQSGQIELLGHPLGAKGQLDPAVRQAIAYLPQQFMVDRRIPMTVAELVGLGWDRLELAWPWRDARPRHRAIESALAQVEAIHLRRQGLSALSGGELKRVLLAYCLVRPRQLLILDEAPAGLDARGEADFYRCLYHLQQQHRWTILQISHDLSMVQRHCDHVLCLNRELLCAGTPDIALTPEALGRIYGDDFVRYHHTCRPRLPDSRIPQASNAQKSSNP</sequence>
<dbReference type="EMBL" id="JTHE03000059">
    <property type="protein sequence ID" value="MCM1983219.1"/>
    <property type="molecule type" value="Genomic_DNA"/>
</dbReference>
<dbReference type="RefSeq" id="WP_166282142.1">
    <property type="nucleotide sequence ID" value="NZ_JTHE03000059.1"/>
</dbReference>
<dbReference type="PANTHER" id="PTHR42734:SF17">
    <property type="entry name" value="METAL TRANSPORT SYSTEM ATP-BINDING PROTEIN TM_0124-RELATED"/>
    <property type="match status" value="1"/>
</dbReference>
<comment type="caution">
    <text evidence="6">The sequence shown here is derived from an EMBL/GenBank/DDBJ whole genome shotgun (WGS) entry which is preliminary data.</text>
</comment>
<evidence type="ECO:0000313" key="6">
    <source>
        <dbReference type="EMBL" id="MCM1983219.1"/>
    </source>
</evidence>
<protein>
    <submittedName>
        <fullName evidence="6">Metal ABC transporter ATP-binding protein</fullName>
    </submittedName>
</protein>
<evidence type="ECO:0000256" key="4">
    <source>
        <dbReference type="ARBA" id="ARBA00022840"/>
    </source>
</evidence>
<dbReference type="Gene3D" id="3.40.50.300">
    <property type="entry name" value="P-loop containing nucleotide triphosphate hydrolases"/>
    <property type="match status" value="1"/>
</dbReference>
<dbReference type="Pfam" id="PF00005">
    <property type="entry name" value="ABC_tran"/>
    <property type="match status" value="1"/>
</dbReference>
<comment type="similarity">
    <text evidence="1">Belongs to the ABC transporter superfamily.</text>
</comment>
<dbReference type="PANTHER" id="PTHR42734">
    <property type="entry name" value="METAL TRANSPORT SYSTEM ATP-BINDING PROTEIN TM_0124-RELATED"/>
    <property type="match status" value="1"/>
</dbReference>
<dbReference type="InterPro" id="IPR027417">
    <property type="entry name" value="P-loop_NTPase"/>
</dbReference>
<accession>A0ABD4T3S4</accession>
<evidence type="ECO:0000313" key="7">
    <source>
        <dbReference type="Proteomes" id="UP000031561"/>
    </source>
</evidence>